<name>A0A2C5T517_9ENTR</name>
<dbReference type="GO" id="GO:0006221">
    <property type="term" value="P:pyrimidine nucleotide biosynthetic process"/>
    <property type="evidence" value="ECO:0007669"/>
    <property type="project" value="UniProtKB-KW"/>
</dbReference>
<dbReference type="KEGG" id="lax:APT61_19900"/>
<comment type="caution">
    <text evidence="5">The sequence shown here is derived from an EMBL/GenBank/DDBJ whole genome shotgun (WGS) entry which is preliminary data.</text>
</comment>
<sequence length="43" mass="4783">MPHNLPGGSMVKQCLQSVVARLKKDAGLPFFFPLQSLFQKPLI</sequence>
<dbReference type="InterPro" id="IPR012602">
    <property type="entry name" value="PyrBI_leader"/>
</dbReference>
<evidence type="ECO:0000256" key="4">
    <source>
        <dbReference type="ARBA" id="ARBA00030895"/>
    </source>
</evidence>
<dbReference type="AlphaFoldDB" id="A0A2C5T517"/>
<accession>A0A2C5T517</accession>
<evidence type="ECO:0000256" key="1">
    <source>
        <dbReference type="ARBA" id="ARBA00016561"/>
    </source>
</evidence>
<reference evidence="6" key="1">
    <citation type="submission" date="2017-09" db="EMBL/GenBank/DDBJ databases">
        <title>FDA dAtabase for Regulatory Grade micrObial Sequences (FDA-ARGOS): Supporting development and validation of Infectious Disease Dx tests.</title>
        <authorList>
            <person name="Minogue T."/>
            <person name="Wolcott M."/>
            <person name="Wasieloski L."/>
            <person name="Aguilar W."/>
            <person name="Moore D."/>
            <person name="Tallon L."/>
            <person name="Sadzewicz L."/>
            <person name="Ott S."/>
            <person name="Zhao X."/>
            <person name="Nagaraj S."/>
            <person name="Vavikolanu K."/>
            <person name="Aluvathingal J."/>
            <person name="Nadendla S."/>
            <person name="Sichtig H."/>
        </authorList>
    </citation>
    <scope>NUCLEOTIDE SEQUENCE [LARGE SCALE GENOMIC DNA]</scope>
    <source>
        <strain evidence="6">FDAARGOS_404</strain>
    </source>
</reference>
<evidence type="ECO:0000313" key="6">
    <source>
        <dbReference type="Proteomes" id="UP000222768"/>
    </source>
</evidence>
<protein>
    <recommendedName>
        <fullName evidence="1">pyr operon leader peptide</fullName>
    </recommendedName>
    <alternativeName>
        <fullName evidence="4">pyrBI operon attenuator</fullName>
    </alternativeName>
</protein>
<evidence type="ECO:0000313" key="5">
    <source>
        <dbReference type="EMBL" id="PHH02573.1"/>
    </source>
</evidence>
<dbReference type="Proteomes" id="UP000222768">
    <property type="component" value="Unassembled WGS sequence"/>
</dbReference>
<keyword evidence="3" id="KW-0665">Pyrimidine biosynthesis</keyword>
<evidence type="ECO:0000256" key="2">
    <source>
        <dbReference type="ARBA" id="ARBA00022623"/>
    </source>
</evidence>
<dbReference type="Pfam" id="PF08052">
    <property type="entry name" value="PyrBI_leader"/>
    <property type="match status" value="1"/>
</dbReference>
<dbReference type="GO" id="GO:0019856">
    <property type="term" value="P:pyrimidine nucleobase biosynthetic process"/>
    <property type="evidence" value="ECO:0007669"/>
    <property type="project" value="InterPro"/>
</dbReference>
<gene>
    <name evidence="5" type="ORF">CRX53_00650</name>
</gene>
<organism evidence="5 6">
    <name type="scientific">Leclercia adecarboxylata</name>
    <dbReference type="NCBI Taxonomy" id="83655"/>
    <lineage>
        <taxon>Bacteria</taxon>
        <taxon>Pseudomonadati</taxon>
        <taxon>Pseudomonadota</taxon>
        <taxon>Gammaproteobacteria</taxon>
        <taxon>Enterobacterales</taxon>
        <taxon>Enterobacteriaceae</taxon>
        <taxon>Leclercia</taxon>
    </lineage>
</organism>
<keyword evidence="2" id="KW-0428">Leader peptide</keyword>
<dbReference type="EMBL" id="PDLK01000002">
    <property type="protein sequence ID" value="PHH02573.1"/>
    <property type="molecule type" value="Genomic_DNA"/>
</dbReference>
<evidence type="ECO:0000256" key="3">
    <source>
        <dbReference type="ARBA" id="ARBA00022975"/>
    </source>
</evidence>
<proteinExistence type="predicted"/>